<dbReference type="Proteomes" id="UP001652627">
    <property type="component" value="Unplaced"/>
</dbReference>
<feature type="transmembrane region" description="Helical" evidence="1">
    <location>
        <begin position="98"/>
        <end position="119"/>
    </location>
</feature>
<keyword evidence="1" id="KW-0472">Membrane</keyword>
<name>A0ABM4G754_9AVES</name>
<evidence type="ECO:0000313" key="2">
    <source>
        <dbReference type="Proteomes" id="UP001652627"/>
    </source>
</evidence>
<dbReference type="RefSeq" id="XP_067173026.1">
    <property type="nucleotide sequence ID" value="XM_067316925.1"/>
</dbReference>
<keyword evidence="1" id="KW-0812">Transmembrane</keyword>
<sequence>MTHVQDPCSGPVFGIRVQEPCWRRAGAVLEACGSRAGAVALARGPREALGGLGRRQALLAAAARASRRALGAAAVGLGAMVAHTELGALGPCQWRGCIFALELLMSSSTVALLFFLLLYHALVIQVSAWDAGARHWRAALGPRRAAAVALELALCALHPPPRWPLPSSEPCPDPAPFLAPLRDGGRPWVPAPRSWLSPPLPAPPGS</sequence>
<dbReference type="InterPro" id="IPR015449">
    <property type="entry name" value="K_chnl_Ca-activ_SK"/>
</dbReference>
<feature type="transmembrane region" description="Helical" evidence="1">
    <location>
        <begin position="69"/>
        <end position="86"/>
    </location>
</feature>
<keyword evidence="2" id="KW-1185">Reference proteome</keyword>
<dbReference type="GeneID" id="136995929"/>
<evidence type="ECO:0000256" key="1">
    <source>
        <dbReference type="SAM" id="Phobius"/>
    </source>
</evidence>
<proteinExistence type="predicted"/>
<organism evidence="2 3">
    <name type="scientific">Apteryx mantelli</name>
    <name type="common">North Island brown kiwi</name>
    <dbReference type="NCBI Taxonomy" id="2696672"/>
    <lineage>
        <taxon>Eukaryota</taxon>
        <taxon>Metazoa</taxon>
        <taxon>Chordata</taxon>
        <taxon>Craniata</taxon>
        <taxon>Vertebrata</taxon>
        <taxon>Euteleostomi</taxon>
        <taxon>Archelosauria</taxon>
        <taxon>Archosauria</taxon>
        <taxon>Dinosauria</taxon>
        <taxon>Saurischia</taxon>
        <taxon>Theropoda</taxon>
        <taxon>Coelurosauria</taxon>
        <taxon>Aves</taxon>
        <taxon>Palaeognathae</taxon>
        <taxon>Apterygiformes</taxon>
        <taxon>Apterygidae</taxon>
        <taxon>Apteryx</taxon>
    </lineage>
</organism>
<evidence type="ECO:0000313" key="3">
    <source>
        <dbReference type="RefSeq" id="XP_067173026.1"/>
    </source>
</evidence>
<keyword evidence="1" id="KW-1133">Transmembrane helix</keyword>
<dbReference type="PANTHER" id="PTHR10153">
    <property type="entry name" value="SMALL CONDUCTANCE CALCIUM-ACTIVATED POTASSIUM CHANNEL"/>
    <property type="match status" value="1"/>
</dbReference>
<gene>
    <name evidence="3" type="primary">LOC136995929</name>
</gene>
<reference evidence="3" key="1">
    <citation type="submission" date="2025-08" db="UniProtKB">
        <authorList>
            <consortium name="RefSeq"/>
        </authorList>
    </citation>
    <scope>IDENTIFICATION</scope>
    <source>
        <tissue evidence="3">Blood</tissue>
    </source>
</reference>
<accession>A0ABM4G754</accession>
<dbReference type="Pfam" id="PF03530">
    <property type="entry name" value="SK_channel"/>
    <property type="match status" value="1"/>
</dbReference>
<protein>
    <submittedName>
        <fullName evidence="3">Intermediate conductance calcium-activated potassium channel protein 4-like</fullName>
    </submittedName>
</protein>